<organism evidence="7 8">
    <name type="scientific">Marinomonas colpomeniae</name>
    <dbReference type="NCBI Taxonomy" id="2774408"/>
    <lineage>
        <taxon>Bacteria</taxon>
        <taxon>Pseudomonadati</taxon>
        <taxon>Pseudomonadota</taxon>
        <taxon>Gammaproteobacteria</taxon>
        <taxon>Oceanospirillales</taxon>
        <taxon>Oceanospirillaceae</taxon>
        <taxon>Marinomonas</taxon>
    </lineage>
</organism>
<accession>A0ABR8P1E3</accession>
<evidence type="ECO:0000256" key="6">
    <source>
        <dbReference type="SAM" id="Phobius"/>
    </source>
</evidence>
<feature type="transmembrane region" description="Helical" evidence="6">
    <location>
        <begin position="20"/>
        <end position="42"/>
    </location>
</feature>
<comment type="caution">
    <text evidence="7">The sequence shown here is derived from an EMBL/GenBank/DDBJ whole genome shotgun (WGS) entry which is preliminary data.</text>
</comment>
<sequence>MGVNKPLSASAIISAKKQAVFRFILLQFLLTFLISLGIFYIAGGLSSYSFLLGAFSSLCPSFYMAFRVFGHKKIRPAKEVVRSFYRGEAGKLVMTAVLLSLVFLLIKPLSAEYFFAGFGTAILSHWLSPFLLKN</sequence>
<keyword evidence="8" id="KW-1185">Reference proteome</keyword>
<dbReference type="RefSeq" id="WP_191593978.1">
    <property type="nucleotide sequence ID" value="NZ_JACYFC010000002.1"/>
</dbReference>
<evidence type="ECO:0000256" key="2">
    <source>
        <dbReference type="ARBA" id="ARBA00022475"/>
    </source>
</evidence>
<evidence type="ECO:0000313" key="8">
    <source>
        <dbReference type="Proteomes" id="UP000604161"/>
    </source>
</evidence>
<proteinExistence type="predicted"/>
<protein>
    <submittedName>
        <fullName evidence="7">ATP synthase subunit I</fullName>
    </submittedName>
</protein>
<keyword evidence="5 6" id="KW-0472">Membrane</keyword>
<keyword evidence="3 6" id="KW-0812">Transmembrane</keyword>
<keyword evidence="4 6" id="KW-1133">Transmembrane helix</keyword>
<evidence type="ECO:0000256" key="1">
    <source>
        <dbReference type="ARBA" id="ARBA00004651"/>
    </source>
</evidence>
<dbReference type="Proteomes" id="UP000604161">
    <property type="component" value="Unassembled WGS sequence"/>
</dbReference>
<evidence type="ECO:0000256" key="3">
    <source>
        <dbReference type="ARBA" id="ARBA00022692"/>
    </source>
</evidence>
<feature type="transmembrane region" description="Helical" evidence="6">
    <location>
        <begin position="89"/>
        <end position="107"/>
    </location>
</feature>
<evidence type="ECO:0000313" key="7">
    <source>
        <dbReference type="EMBL" id="MBD5770587.1"/>
    </source>
</evidence>
<evidence type="ECO:0000256" key="5">
    <source>
        <dbReference type="ARBA" id="ARBA00023136"/>
    </source>
</evidence>
<reference evidence="7 8" key="1">
    <citation type="submission" date="2020-09" db="EMBL/GenBank/DDBJ databases">
        <title>Marinomonas sp. nov., isolated from the cysticercosis algae of Qingdao, China.</title>
        <authorList>
            <person name="Sun X."/>
        </authorList>
    </citation>
    <scope>NUCLEOTIDE SEQUENCE [LARGE SCALE GENOMIC DNA]</scope>
    <source>
        <strain evidence="7 8">SM2066</strain>
    </source>
</reference>
<keyword evidence="2" id="KW-1003">Cell membrane</keyword>
<feature type="transmembrane region" description="Helical" evidence="6">
    <location>
        <begin position="113"/>
        <end position="132"/>
    </location>
</feature>
<gene>
    <name evidence="7" type="ORF">IF202_05955</name>
</gene>
<dbReference type="Pfam" id="PF03899">
    <property type="entry name" value="ATP-synt_I"/>
    <property type="match status" value="1"/>
</dbReference>
<evidence type="ECO:0000256" key="4">
    <source>
        <dbReference type="ARBA" id="ARBA00022989"/>
    </source>
</evidence>
<feature type="transmembrane region" description="Helical" evidence="6">
    <location>
        <begin position="48"/>
        <end position="69"/>
    </location>
</feature>
<comment type="subcellular location">
    <subcellularLocation>
        <location evidence="1">Cell membrane</location>
        <topology evidence="1">Multi-pass membrane protein</topology>
    </subcellularLocation>
</comment>
<dbReference type="EMBL" id="JACYFC010000002">
    <property type="protein sequence ID" value="MBD5770587.1"/>
    <property type="molecule type" value="Genomic_DNA"/>
</dbReference>
<name>A0ABR8P1E3_9GAMM</name>
<dbReference type="InterPro" id="IPR005598">
    <property type="entry name" value="ATP_synth_I"/>
</dbReference>